<sequence>MEDTLKSLQNSLGYLRQSYGPIMMRPLTCFLFPATSEITGFDMIHTICIEDKIIAPTSASAVAIIQGLDVGYFESWALASLYVGIIGAVYSFHSTIRDARICYLRTLIGGIVCFIHNEGLSESVVSPCIPNGWSENHW</sequence>
<dbReference type="AlphaFoldDB" id="A0A6A4GK25"/>
<name>A0A6A4GK25_9AGAR</name>
<accession>A0A6A4GK25</accession>
<evidence type="ECO:0000313" key="1">
    <source>
        <dbReference type="EMBL" id="KAE9385878.1"/>
    </source>
</evidence>
<proteinExistence type="predicted"/>
<organism evidence="1 2">
    <name type="scientific">Gymnopus androsaceus JB14</name>
    <dbReference type="NCBI Taxonomy" id="1447944"/>
    <lineage>
        <taxon>Eukaryota</taxon>
        <taxon>Fungi</taxon>
        <taxon>Dikarya</taxon>
        <taxon>Basidiomycota</taxon>
        <taxon>Agaricomycotina</taxon>
        <taxon>Agaricomycetes</taxon>
        <taxon>Agaricomycetidae</taxon>
        <taxon>Agaricales</taxon>
        <taxon>Marasmiineae</taxon>
        <taxon>Omphalotaceae</taxon>
        <taxon>Gymnopus</taxon>
    </lineage>
</organism>
<gene>
    <name evidence="1" type="ORF">BT96DRAFT_1006632</name>
</gene>
<dbReference type="EMBL" id="ML769936">
    <property type="protein sequence ID" value="KAE9385878.1"/>
    <property type="molecule type" value="Genomic_DNA"/>
</dbReference>
<protein>
    <submittedName>
        <fullName evidence="1">Uncharacterized protein</fullName>
    </submittedName>
</protein>
<keyword evidence="2" id="KW-1185">Reference proteome</keyword>
<dbReference type="Proteomes" id="UP000799118">
    <property type="component" value="Unassembled WGS sequence"/>
</dbReference>
<evidence type="ECO:0000313" key="2">
    <source>
        <dbReference type="Proteomes" id="UP000799118"/>
    </source>
</evidence>
<reference evidence="1" key="1">
    <citation type="journal article" date="2019" name="Environ. Microbiol.">
        <title>Fungal ecological strategies reflected in gene transcription - a case study of two litter decomposers.</title>
        <authorList>
            <person name="Barbi F."/>
            <person name="Kohler A."/>
            <person name="Barry K."/>
            <person name="Baskaran P."/>
            <person name="Daum C."/>
            <person name="Fauchery L."/>
            <person name="Ihrmark K."/>
            <person name="Kuo A."/>
            <person name="LaButti K."/>
            <person name="Lipzen A."/>
            <person name="Morin E."/>
            <person name="Grigoriev I.V."/>
            <person name="Henrissat B."/>
            <person name="Lindahl B."/>
            <person name="Martin F."/>
        </authorList>
    </citation>
    <scope>NUCLEOTIDE SEQUENCE</scope>
    <source>
        <strain evidence="1">JB14</strain>
    </source>
</reference>
<dbReference type="OrthoDB" id="3058940at2759"/>